<dbReference type="RefSeq" id="WP_094832939.1">
    <property type="nucleotide sequence ID" value="NZ_NEVR01000006.1"/>
</dbReference>
<dbReference type="Proteomes" id="UP000216354">
    <property type="component" value="Unassembled WGS sequence"/>
</dbReference>
<comment type="caution">
    <text evidence="1">The sequence shown here is derived from an EMBL/GenBank/DDBJ whole genome shotgun (WGS) entry which is preliminary data.</text>
</comment>
<reference evidence="1 2" key="1">
    <citation type="submission" date="2017-05" db="EMBL/GenBank/DDBJ databases">
        <title>Complete and WGS of Bordetella genogroups.</title>
        <authorList>
            <person name="Spilker T."/>
            <person name="Lipuma J."/>
        </authorList>
    </citation>
    <scope>NUCLEOTIDE SEQUENCE [LARGE SCALE GENOMIC DNA]</scope>
    <source>
        <strain evidence="1 2">AU9795</strain>
    </source>
</reference>
<dbReference type="EMBL" id="NEVR01000006">
    <property type="protein sequence ID" value="OZI57174.1"/>
    <property type="molecule type" value="Genomic_DNA"/>
</dbReference>
<proteinExistence type="predicted"/>
<keyword evidence="2" id="KW-1185">Reference proteome</keyword>
<accession>A0ABX4ETR4</accession>
<name>A0ABX4ETR4_9BORD</name>
<sequence length="192" mass="19763">MTINSVSNSPGFVSLDAFAQAAEKGGDVYVTVVGEQFHVLGTGTTPSGRSVAWVATDADTTAMFSDALSRTYGNGIASAVARELGIAGGAGTPLSARTITQALDMAQTSRDALDGVDFMTRLDHNAAAGSAGFRSACAQLGIAPESLSGAQRQAIDMAMEQRFNAAAPQGPVSAEQARQWLVELLPAARQEV</sequence>
<evidence type="ECO:0000313" key="1">
    <source>
        <dbReference type="EMBL" id="OZI57174.1"/>
    </source>
</evidence>
<evidence type="ECO:0000313" key="2">
    <source>
        <dbReference type="Proteomes" id="UP000216354"/>
    </source>
</evidence>
<protein>
    <submittedName>
        <fullName evidence="1">Uncharacterized protein</fullName>
    </submittedName>
</protein>
<organism evidence="1 2">
    <name type="scientific">Bordetella genomosp. 1</name>
    <dbReference type="NCBI Taxonomy" id="1395607"/>
    <lineage>
        <taxon>Bacteria</taxon>
        <taxon>Pseudomonadati</taxon>
        <taxon>Pseudomonadota</taxon>
        <taxon>Betaproteobacteria</taxon>
        <taxon>Burkholderiales</taxon>
        <taxon>Alcaligenaceae</taxon>
        <taxon>Bordetella</taxon>
    </lineage>
</organism>
<gene>
    <name evidence="1" type="ORF">CAL27_23305</name>
</gene>